<dbReference type="InterPro" id="IPR027417">
    <property type="entry name" value="P-loop_NTPase"/>
</dbReference>
<evidence type="ECO:0000259" key="2">
    <source>
        <dbReference type="Pfam" id="PF00350"/>
    </source>
</evidence>
<dbReference type="Gene3D" id="3.40.50.300">
    <property type="entry name" value="P-loop containing nucleotide triphosphate hydrolases"/>
    <property type="match status" value="1"/>
</dbReference>
<dbReference type="Proteomes" id="UP000539350">
    <property type="component" value="Unassembled WGS sequence"/>
</dbReference>
<dbReference type="RefSeq" id="WP_182171842.1">
    <property type="nucleotide sequence ID" value="NZ_JACFXU010000014.1"/>
</dbReference>
<evidence type="ECO:0000313" key="3">
    <source>
        <dbReference type="EMBL" id="MBA6413138.1"/>
    </source>
</evidence>
<keyword evidence="1" id="KW-0812">Transmembrane</keyword>
<reference evidence="3 4" key="1">
    <citation type="submission" date="2020-07" db="EMBL/GenBank/DDBJ databases">
        <title>Halieaceae bacterium, F7430, whole genome shotgun sequencing project.</title>
        <authorList>
            <person name="Jiang S."/>
            <person name="Liu Z.W."/>
            <person name="Du Z.J."/>
        </authorList>
    </citation>
    <scope>NUCLEOTIDE SEQUENCE [LARGE SCALE GENOMIC DNA]</scope>
    <source>
        <strain evidence="3 4">F7430</strain>
    </source>
</reference>
<evidence type="ECO:0000313" key="4">
    <source>
        <dbReference type="Proteomes" id="UP000539350"/>
    </source>
</evidence>
<organism evidence="3 4">
    <name type="scientific">Sediminihaliea albiluteola</name>
    <dbReference type="NCBI Taxonomy" id="2758564"/>
    <lineage>
        <taxon>Bacteria</taxon>
        <taxon>Pseudomonadati</taxon>
        <taxon>Pseudomonadota</taxon>
        <taxon>Gammaproteobacteria</taxon>
        <taxon>Cellvibrionales</taxon>
        <taxon>Halieaceae</taxon>
        <taxon>Sediminihaliea</taxon>
    </lineage>
</organism>
<protein>
    <submittedName>
        <fullName evidence="3">Dynamin family protein</fullName>
    </submittedName>
</protein>
<feature type="transmembrane region" description="Helical" evidence="1">
    <location>
        <begin position="335"/>
        <end position="353"/>
    </location>
</feature>
<proteinExistence type="predicted"/>
<dbReference type="AlphaFoldDB" id="A0A7W2TWC2"/>
<dbReference type="InterPro" id="IPR045063">
    <property type="entry name" value="Dynamin_N"/>
</dbReference>
<keyword evidence="1" id="KW-0472">Membrane</keyword>
<name>A0A7W2TWC2_9GAMM</name>
<dbReference type="EMBL" id="JACFXU010000014">
    <property type="protein sequence ID" value="MBA6413138.1"/>
    <property type="molecule type" value="Genomic_DNA"/>
</dbReference>
<keyword evidence="4" id="KW-1185">Reference proteome</keyword>
<feature type="transmembrane region" description="Helical" evidence="1">
    <location>
        <begin position="373"/>
        <end position="390"/>
    </location>
</feature>
<gene>
    <name evidence="3" type="ORF">H2508_08455</name>
</gene>
<accession>A0A7W2TWC2</accession>
<feature type="domain" description="Dynamin N-terminal" evidence="2">
    <location>
        <begin position="60"/>
        <end position="215"/>
    </location>
</feature>
<sequence length="478" mass="53874">MARNTTQERIKRLENHLKQENPVLAGCVQSFQKLDNAARKLGLMSADESFATQVSWWPVISVLGTYSAGKSTFMNQYVGKALQRTGNQAVDDKFTVICYGSGTEGASLPGLALDSDPRFPFYQISADIERVAEGEGRRVDSYLQLKALRAESLRGKIFIDSPGFDADQQRSSTLLITDHIINLSDLVLVFFDARHPEPGAMADTLKHLVADTVQRADANKFLYILNQIDNTAREDNPEEVVAAWQRALAQSGLTAGRFYRIYARDAALAIEDPQVRERLESKRDADLAHIEMRIHQVEVERAYRVVGVLEKTARHMLNVQIPLLEQARRRWRKRTLWLSVPVFSAIAALFLWWSFRGGHWDGFYLTPFVNLEIATQIGVLTSLALVAVFLHTKLRGIAGRSVLRSLAKDESLGADSQAIQRAFAWNLRAWWTSLASIKPRGWGRLRRRQVEKVLTESDRFVQSLNDQYASPSGDSNES</sequence>
<dbReference type="SUPFAM" id="SSF52540">
    <property type="entry name" value="P-loop containing nucleoside triphosphate hydrolases"/>
    <property type="match status" value="1"/>
</dbReference>
<evidence type="ECO:0000256" key="1">
    <source>
        <dbReference type="SAM" id="Phobius"/>
    </source>
</evidence>
<comment type="caution">
    <text evidence="3">The sequence shown here is derived from an EMBL/GenBank/DDBJ whole genome shotgun (WGS) entry which is preliminary data.</text>
</comment>
<dbReference type="Pfam" id="PF00350">
    <property type="entry name" value="Dynamin_N"/>
    <property type="match status" value="1"/>
</dbReference>
<keyword evidence="1" id="KW-1133">Transmembrane helix</keyword>